<accession>A0A022QR67</accession>
<name>A0A022QR67_ERYGU</name>
<dbReference type="EMBL" id="KI631148">
    <property type="protein sequence ID" value="EYU29778.1"/>
    <property type="molecule type" value="Genomic_DNA"/>
</dbReference>
<sequence length="118" mass="13382">MHASHFPPTSPKLIMISNRTLKKRLASVNEDAHVNYRPLDLSISLRHREHLRAYGLQKIAYGVSYRGCSICVGLDAEKSDIPRDPITLLRTNVLFVRNVKKNSTHSCTFFSLKKSPCC</sequence>
<organism evidence="1 2">
    <name type="scientific">Erythranthe guttata</name>
    <name type="common">Yellow monkey flower</name>
    <name type="synonym">Mimulus guttatus</name>
    <dbReference type="NCBI Taxonomy" id="4155"/>
    <lineage>
        <taxon>Eukaryota</taxon>
        <taxon>Viridiplantae</taxon>
        <taxon>Streptophyta</taxon>
        <taxon>Embryophyta</taxon>
        <taxon>Tracheophyta</taxon>
        <taxon>Spermatophyta</taxon>
        <taxon>Magnoliopsida</taxon>
        <taxon>eudicotyledons</taxon>
        <taxon>Gunneridae</taxon>
        <taxon>Pentapetalae</taxon>
        <taxon>asterids</taxon>
        <taxon>lamiids</taxon>
        <taxon>Lamiales</taxon>
        <taxon>Phrymaceae</taxon>
        <taxon>Erythranthe</taxon>
    </lineage>
</organism>
<keyword evidence="2" id="KW-1185">Reference proteome</keyword>
<proteinExistence type="predicted"/>
<reference evidence="1 2" key="1">
    <citation type="journal article" date="2013" name="Proc. Natl. Acad. Sci. U.S.A.">
        <title>Fine-scale variation in meiotic recombination in Mimulus inferred from population shotgun sequencing.</title>
        <authorList>
            <person name="Hellsten U."/>
            <person name="Wright K.M."/>
            <person name="Jenkins J."/>
            <person name="Shu S."/>
            <person name="Yuan Y."/>
            <person name="Wessler S.R."/>
            <person name="Schmutz J."/>
            <person name="Willis J.H."/>
            <person name="Rokhsar D.S."/>
        </authorList>
    </citation>
    <scope>NUCLEOTIDE SEQUENCE [LARGE SCALE GENOMIC DNA]</scope>
    <source>
        <strain evidence="2">cv. DUN x IM62</strain>
    </source>
</reference>
<evidence type="ECO:0000313" key="2">
    <source>
        <dbReference type="Proteomes" id="UP000030748"/>
    </source>
</evidence>
<evidence type="ECO:0000313" key="1">
    <source>
        <dbReference type="EMBL" id="EYU29778.1"/>
    </source>
</evidence>
<gene>
    <name evidence="1" type="ORF">MIMGU_mgv1a016507mg</name>
</gene>
<dbReference type="Proteomes" id="UP000030748">
    <property type="component" value="Unassembled WGS sequence"/>
</dbReference>
<dbReference type="AlphaFoldDB" id="A0A022QR67"/>
<protein>
    <submittedName>
        <fullName evidence="1">Uncharacterized protein</fullName>
    </submittedName>
</protein>